<dbReference type="CDD" id="cd14707">
    <property type="entry name" value="bZIP_plant_BZIP46"/>
    <property type="match status" value="1"/>
</dbReference>
<dbReference type="GO" id="GO:0005634">
    <property type="term" value="C:nucleus"/>
    <property type="evidence" value="ECO:0007669"/>
    <property type="project" value="UniProtKB-SubCell"/>
</dbReference>
<name>A0AAV6N566_9ROSI</name>
<protein>
    <submittedName>
        <fullName evidence="6">ABSCISIC ACID-INSENSITIVE 5-like protein 2</fullName>
    </submittedName>
</protein>
<evidence type="ECO:0000256" key="2">
    <source>
        <dbReference type="ARBA" id="ARBA00023125"/>
    </source>
</evidence>
<evidence type="ECO:0000313" key="7">
    <source>
        <dbReference type="Proteomes" id="UP000685013"/>
    </source>
</evidence>
<accession>A0AAV6N566</accession>
<dbReference type="EMBL" id="JAGKQH010000009">
    <property type="protein sequence ID" value="KAG6591757.1"/>
    <property type="molecule type" value="Genomic_DNA"/>
</dbReference>
<dbReference type="Pfam" id="PF00170">
    <property type="entry name" value="bZIP_1"/>
    <property type="match status" value="1"/>
</dbReference>
<dbReference type="GO" id="GO:0045893">
    <property type="term" value="P:positive regulation of DNA-templated transcription"/>
    <property type="evidence" value="ECO:0007669"/>
    <property type="project" value="InterPro"/>
</dbReference>
<evidence type="ECO:0000259" key="5">
    <source>
        <dbReference type="PROSITE" id="PS50217"/>
    </source>
</evidence>
<dbReference type="PROSITE" id="PS50217">
    <property type="entry name" value="BZIP"/>
    <property type="match status" value="1"/>
</dbReference>
<dbReference type="PANTHER" id="PTHR22952">
    <property type="entry name" value="CAMP-RESPONSE ELEMENT BINDING PROTEIN-RELATED"/>
    <property type="match status" value="1"/>
</dbReference>
<dbReference type="GO" id="GO:0003700">
    <property type="term" value="F:DNA-binding transcription factor activity"/>
    <property type="evidence" value="ECO:0007669"/>
    <property type="project" value="InterPro"/>
</dbReference>
<feature type="compositionally biased region" description="Low complexity" evidence="4">
    <location>
        <begin position="22"/>
        <end position="41"/>
    </location>
</feature>
<evidence type="ECO:0000256" key="3">
    <source>
        <dbReference type="ARBA" id="ARBA00023242"/>
    </source>
</evidence>
<gene>
    <name evidence="6" type="primary">DPBF3</name>
    <name evidence="6" type="ORF">SDJN03_14103</name>
</gene>
<dbReference type="AlphaFoldDB" id="A0AAV6N566"/>
<proteinExistence type="predicted"/>
<dbReference type="FunFam" id="1.20.5.170:FF:000036">
    <property type="entry name" value="ABSCISIC ACID-INSENSITIVE 5-like protein 2"/>
    <property type="match status" value="1"/>
</dbReference>
<dbReference type="SMART" id="SM00338">
    <property type="entry name" value="BRLZ"/>
    <property type="match status" value="1"/>
</dbReference>
<dbReference type="PANTHER" id="PTHR22952:SF404">
    <property type="entry name" value="BZIP DOMAIN-CONTAINING PROTEIN"/>
    <property type="match status" value="1"/>
</dbReference>
<feature type="non-terminal residue" evidence="6">
    <location>
        <position position="1"/>
    </location>
</feature>
<dbReference type="GO" id="GO:0003677">
    <property type="term" value="F:DNA binding"/>
    <property type="evidence" value="ECO:0007669"/>
    <property type="project" value="UniProtKB-KW"/>
</dbReference>
<feature type="region of interest" description="Disordered" evidence="4">
    <location>
        <begin position="21"/>
        <end position="41"/>
    </location>
</feature>
<organism evidence="6 7">
    <name type="scientific">Cucurbita argyrosperma subsp. sororia</name>
    <dbReference type="NCBI Taxonomy" id="37648"/>
    <lineage>
        <taxon>Eukaryota</taxon>
        <taxon>Viridiplantae</taxon>
        <taxon>Streptophyta</taxon>
        <taxon>Embryophyta</taxon>
        <taxon>Tracheophyta</taxon>
        <taxon>Spermatophyta</taxon>
        <taxon>Magnoliopsida</taxon>
        <taxon>eudicotyledons</taxon>
        <taxon>Gunneridae</taxon>
        <taxon>Pentapetalae</taxon>
        <taxon>rosids</taxon>
        <taxon>fabids</taxon>
        <taxon>Cucurbitales</taxon>
        <taxon>Cucurbitaceae</taxon>
        <taxon>Cucurbiteae</taxon>
        <taxon>Cucurbita</taxon>
    </lineage>
</organism>
<comment type="subcellular location">
    <subcellularLocation>
        <location evidence="1">Nucleus</location>
    </subcellularLocation>
</comment>
<dbReference type="Proteomes" id="UP000685013">
    <property type="component" value="Chromosome 9"/>
</dbReference>
<evidence type="ECO:0000256" key="4">
    <source>
        <dbReference type="SAM" id="MobiDB-lite"/>
    </source>
</evidence>
<evidence type="ECO:0000313" key="6">
    <source>
        <dbReference type="EMBL" id="KAG6591757.1"/>
    </source>
</evidence>
<dbReference type="InterPro" id="IPR043452">
    <property type="entry name" value="BZIP46-like"/>
</dbReference>
<keyword evidence="7" id="KW-1185">Reference proteome</keyword>
<reference evidence="6 7" key="1">
    <citation type="journal article" date="2021" name="Hortic Res">
        <title>The domestication of Cucurbita argyrosperma as revealed by the genome of its wild relative.</title>
        <authorList>
            <person name="Barrera-Redondo J."/>
            <person name="Sanchez-de la Vega G."/>
            <person name="Aguirre-Liguori J.A."/>
            <person name="Castellanos-Morales G."/>
            <person name="Gutierrez-Guerrero Y.T."/>
            <person name="Aguirre-Dugua X."/>
            <person name="Aguirre-Planter E."/>
            <person name="Tenaillon M.I."/>
            <person name="Lira-Saade R."/>
            <person name="Eguiarte L.E."/>
        </authorList>
    </citation>
    <scope>NUCLEOTIDE SEQUENCE [LARGE SCALE GENOMIC DNA]</scope>
    <source>
        <strain evidence="6">JBR-2021</strain>
    </source>
</reference>
<keyword evidence="2" id="KW-0238">DNA-binding</keyword>
<comment type="caution">
    <text evidence="6">The sequence shown here is derived from an EMBL/GenBank/DDBJ whole genome shotgun (WGS) entry which is preliminary data.</text>
</comment>
<feature type="domain" description="BZIP" evidence="5">
    <location>
        <begin position="143"/>
        <end position="188"/>
    </location>
</feature>
<dbReference type="PROSITE" id="PS00036">
    <property type="entry name" value="BZIP_BASIC"/>
    <property type="match status" value="1"/>
</dbReference>
<dbReference type="InterPro" id="IPR004827">
    <property type="entry name" value="bZIP"/>
</dbReference>
<keyword evidence="3" id="KW-0539">Nucleus</keyword>
<evidence type="ECO:0000256" key="1">
    <source>
        <dbReference type="ARBA" id="ARBA00004123"/>
    </source>
</evidence>
<sequence>MNLDDIVLRNVMSVEEAELVHNNNNNNNNNNPSSSPPASAAATASLFLGKRAGDVEPQPDVMTEVSASTEGMEWMHYQRALLIDSKLPASQAVYNNHGSVPDIGVYNLQAMSITTSASSNSDFHEGNSGRKRRQLDDIKEKTIERRQRRMIKNRESAARSRARKQAYTNQLEHEVLCLRKTNSWLRKQEEVERMFLSNPIPMPRYQLRRTSSAFF</sequence>